<sequence>MEFFHGIAIVMDNGLIDALQRINPNLYGVLWVPGLNSNVLLASLVRLQRIFSEAFRNILASHNATNPQTYEEALAIDPILGKIWRFYNMVQQLDIAGERAVVEWTRRHPAFQ</sequence>
<protein>
    <submittedName>
        <fullName evidence="1">Uncharacterized protein</fullName>
    </submittedName>
</protein>
<organism evidence="1 2">
    <name type="scientific">Caenorhabditis auriculariae</name>
    <dbReference type="NCBI Taxonomy" id="2777116"/>
    <lineage>
        <taxon>Eukaryota</taxon>
        <taxon>Metazoa</taxon>
        <taxon>Ecdysozoa</taxon>
        <taxon>Nematoda</taxon>
        <taxon>Chromadorea</taxon>
        <taxon>Rhabditida</taxon>
        <taxon>Rhabditina</taxon>
        <taxon>Rhabditomorpha</taxon>
        <taxon>Rhabditoidea</taxon>
        <taxon>Rhabditidae</taxon>
        <taxon>Peloderinae</taxon>
        <taxon>Caenorhabditis</taxon>
    </lineage>
</organism>
<dbReference type="Proteomes" id="UP000835052">
    <property type="component" value="Unassembled WGS sequence"/>
</dbReference>
<comment type="caution">
    <text evidence="1">The sequence shown here is derived from an EMBL/GenBank/DDBJ whole genome shotgun (WGS) entry which is preliminary data.</text>
</comment>
<keyword evidence="2" id="KW-1185">Reference proteome</keyword>
<gene>
    <name evidence="1" type="ORF">CAUJ_LOCUS13216</name>
</gene>
<evidence type="ECO:0000313" key="2">
    <source>
        <dbReference type="Proteomes" id="UP000835052"/>
    </source>
</evidence>
<evidence type="ECO:0000313" key="1">
    <source>
        <dbReference type="EMBL" id="CAD6197307.1"/>
    </source>
</evidence>
<accession>A0A8S1HPK8</accession>
<proteinExistence type="predicted"/>
<reference evidence="1" key="1">
    <citation type="submission" date="2020-10" db="EMBL/GenBank/DDBJ databases">
        <authorList>
            <person name="Kikuchi T."/>
        </authorList>
    </citation>
    <scope>NUCLEOTIDE SEQUENCE</scope>
    <source>
        <strain evidence="1">NKZ352</strain>
    </source>
</reference>
<dbReference type="AlphaFoldDB" id="A0A8S1HPK8"/>
<name>A0A8S1HPK8_9PELO</name>
<dbReference type="EMBL" id="CAJGYM010000090">
    <property type="protein sequence ID" value="CAD6197307.1"/>
    <property type="molecule type" value="Genomic_DNA"/>
</dbReference>